<keyword evidence="2" id="KW-1185">Reference proteome</keyword>
<dbReference type="Proteomes" id="UP000437736">
    <property type="component" value="Unassembled WGS sequence"/>
</dbReference>
<proteinExistence type="predicted"/>
<gene>
    <name evidence="1" type="ORF">GHK86_21785</name>
</gene>
<sequence>MSVKQAMSGAAELVVAWEDTAAAARSGDVAVLATPRVVA</sequence>
<evidence type="ECO:0000313" key="2">
    <source>
        <dbReference type="Proteomes" id="UP000437736"/>
    </source>
</evidence>
<reference evidence="1 2" key="1">
    <citation type="submission" date="2019-11" db="EMBL/GenBank/DDBJ databases">
        <title>Acidiferrimicrobium australis gen. nov., sp. nov., an acidophilic and obligately heterotrophic, member of the Actinobacteria that catalyses dissimilatory oxido- reduction of iron isolated from metal-rich acidic water in Chile.</title>
        <authorList>
            <person name="Gonzalez D."/>
            <person name="Huber K."/>
            <person name="Hedrich S."/>
            <person name="Rojas-Villalobos C."/>
            <person name="Quatrini R."/>
            <person name="Dinamarca M.A."/>
            <person name="Schwarz A."/>
            <person name="Canales C."/>
            <person name="Nancucheo I."/>
        </authorList>
    </citation>
    <scope>NUCLEOTIDE SEQUENCE [LARGE SCALE GENOMIC DNA]</scope>
    <source>
        <strain evidence="1 2">USS-CCA1</strain>
    </source>
</reference>
<dbReference type="EMBL" id="WJHE01001652">
    <property type="protein sequence ID" value="MST35349.1"/>
    <property type="molecule type" value="Genomic_DNA"/>
</dbReference>
<organism evidence="1 2">
    <name type="scientific">Acidiferrimicrobium australe</name>
    <dbReference type="NCBI Taxonomy" id="2664430"/>
    <lineage>
        <taxon>Bacteria</taxon>
        <taxon>Bacillati</taxon>
        <taxon>Actinomycetota</taxon>
        <taxon>Acidimicrobiia</taxon>
        <taxon>Acidimicrobiales</taxon>
        <taxon>Acidimicrobiaceae</taxon>
        <taxon>Acidiferrimicrobium</taxon>
    </lineage>
</organism>
<name>A0ABW9R0S0_9ACTN</name>
<comment type="caution">
    <text evidence="1">The sequence shown here is derived from an EMBL/GenBank/DDBJ whole genome shotgun (WGS) entry which is preliminary data.</text>
</comment>
<accession>A0ABW9R0S0</accession>
<feature type="non-terminal residue" evidence="1">
    <location>
        <position position="39"/>
    </location>
</feature>
<protein>
    <submittedName>
        <fullName evidence="1">Thioesterase</fullName>
    </submittedName>
</protein>
<evidence type="ECO:0000313" key="1">
    <source>
        <dbReference type="EMBL" id="MST35349.1"/>
    </source>
</evidence>